<feature type="signal peptide" evidence="1">
    <location>
        <begin position="1"/>
        <end position="20"/>
    </location>
</feature>
<dbReference type="Proteomes" id="UP000254424">
    <property type="component" value="Unassembled WGS sequence"/>
</dbReference>
<evidence type="ECO:0000313" key="2">
    <source>
        <dbReference type="EMBL" id="SUV44008.1"/>
    </source>
</evidence>
<evidence type="ECO:0000313" key="3">
    <source>
        <dbReference type="Proteomes" id="UP000254424"/>
    </source>
</evidence>
<dbReference type="EMBL" id="UFSX01000002">
    <property type="protein sequence ID" value="SUV44008.1"/>
    <property type="molecule type" value="Genomic_DNA"/>
</dbReference>
<name>A0A380ZAI1_9BACE</name>
<reference evidence="2 3" key="1">
    <citation type="submission" date="2018-06" db="EMBL/GenBank/DDBJ databases">
        <authorList>
            <consortium name="Pathogen Informatics"/>
            <person name="Doyle S."/>
        </authorList>
    </citation>
    <scope>NUCLEOTIDE SEQUENCE [LARGE SCALE GENOMIC DNA]</scope>
    <source>
        <strain evidence="2 3">NCTC11155</strain>
    </source>
</reference>
<proteinExistence type="predicted"/>
<dbReference type="GeneID" id="93072012"/>
<gene>
    <name evidence="2" type="ORF">NCTC11155_03418</name>
</gene>
<dbReference type="STRING" id="483216.BACEGG_00459"/>
<evidence type="ECO:0008006" key="4">
    <source>
        <dbReference type="Google" id="ProtNLM"/>
    </source>
</evidence>
<accession>A0A380ZAI1</accession>
<dbReference type="OrthoDB" id="1026866at2"/>
<organism evidence="2 3">
    <name type="scientific">Bacteroides eggerthii</name>
    <dbReference type="NCBI Taxonomy" id="28111"/>
    <lineage>
        <taxon>Bacteria</taxon>
        <taxon>Pseudomonadati</taxon>
        <taxon>Bacteroidota</taxon>
        <taxon>Bacteroidia</taxon>
        <taxon>Bacteroidales</taxon>
        <taxon>Bacteroidaceae</taxon>
        <taxon>Bacteroides</taxon>
    </lineage>
</organism>
<feature type="chain" id="PRO_5016846263" description="Lipoprotein" evidence="1">
    <location>
        <begin position="21"/>
        <end position="179"/>
    </location>
</feature>
<keyword evidence="1" id="KW-0732">Signal</keyword>
<dbReference type="RefSeq" id="WP_004288737.1">
    <property type="nucleotide sequence ID" value="NZ_CABKNQ010000020.1"/>
</dbReference>
<evidence type="ECO:0000256" key="1">
    <source>
        <dbReference type="SAM" id="SignalP"/>
    </source>
</evidence>
<sequence>MVVIILCFFFVFGNCFVANSASEEVICEKNDTLIIETEMQEYQEVYELYFKSMNKCFLIFKLETQDGSSIEFGKKISDGKRKIDCFVIYNGSADGNQFLLFDYQSKIAYITDIIFANFYPIISSMDESKLQILLVNHDIEQMNATDTLRITDEYKYIPYNIKYGVVKCPLRILQRVNIN</sequence>
<dbReference type="AlphaFoldDB" id="A0A380ZAI1"/>
<protein>
    <recommendedName>
        <fullName evidence="4">Lipoprotein</fullName>
    </recommendedName>
</protein>